<evidence type="ECO:0000256" key="3">
    <source>
        <dbReference type="ARBA" id="ARBA00022989"/>
    </source>
</evidence>
<name>A0AA43QXW4_9LECA</name>
<evidence type="ECO:0000256" key="5">
    <source>
        <dbReference type="ARBA" id="ARBA00038359"/>
    </source>
</evidence>
<evidence type="ECO:0000313" key="10">
    <source>
        <dbReference type="Proteomes" id="UP001161017"/>
    </source>
</evidence>
<reference evidence="9" key="1">
    <citation type="journal article" date="2023" name="Genome Biol. Evol.">
        <title>First Whole Genome Sequence and Flow Cytometry Genome Size Data for the Lichen-Forming Fungus Ramalina farinacea (Ascomycota).</title>
        <authorList>
            <person name="Llewellyn T."/>
            <person name="Mian S."/>
            <person name="Hill R."/>
            <person name="Leitch I.J."/>
            <person name="Gaya E."/>
        </authorList>
    </citation>
    <scope>NUCLEOTIDE SEQUENCE</scope>
    <source>
        <strain evidence="9">LIQ254RAFAR</strain>
    </source>
</reference>
<keyword evidence="3 7" id="KW-1133">Transmembrane helix</keyword>
<dbReference type="InterPro" id="IPR049326">
    <property type="entry name" value="Rhodopsin_dom_fungi"/>
</dbReference>
<keyword evidence="4 7" id="KW-0472">Membrane</keyword>
<feature type="region of interest" description="Disordered" evidence="6">
    <location>
        <begin position="202"/>
        <end position="260"/>
    </location>
</feature>
<dbReference type="PANTHER" id="PTHR33048">
    <property type="entry name" value="PTH11-LIKE INTEGRAL MEMBRANE PROTEIN (AFU_ORTHOLOGUE AFUA_5G11245)"/>
    <property type="match status" value="1"/>
</dbReference>
<evidence type="ECO:0000313" key="9">
    <source>
        <dbReference type="EMBL" id="MDI1493406.1"/>
    </source>
</evidence>
<dbReference type="InterPro" id="IPR052337">
    <property type="entry name" value="SAT4-like"/>
</dbReference>
<feature type="transmembrane region" description="Helical" evidence="7">
    <location>
        <begin position="108"/>
        <end position="133"/>
    </location>
</feature>
<evidence type="ECO:0000256" key="2">
    <source>
        <dbReference type="ARBA" id="ARBA00022692"/>
    </source>
</evidence>
<organism evidence="9 10">
    <name type="scientific">Ramalina farinacea</name>
    <dbReference type="NCBI Taxonomy" id="258253"/>
    <lineage>
        <taxon>Eukaryota</taxon>
        <taxon>Fungi</taxon>
        <taxon>Dikarya</taxon>
        <taxon>Ascomycota</taxon>
        <taxon>Pezizomycotina</taxon>
        <taxon>Lecanoromycetes</taxon>
        <taxon>OSLEUM clade</taxon>
        <taxon>Lecanoromycetidae</taxon>
        <taxon>Lecanorales</taxon>
        <taxon>Lecanorineae</taxon>
        <taxon>Ramalinaceae</taxon>
        <taxon>Ramalina</taxon>
    </lineage>
</organism>
<evidence type="ECO:0000256" key="7">
    <source>
        <dbReference type="SAM" id="Phobius"/>
    </source>
</evidence>
<feature type="domain" description="Rhodopsin" evidence="8">
    <location>
        <begin position="5"/>
        <end position="189"/>
    </location>
</feature>
<feature type="compositionally biased region" description="Basic and acidic residues" evidence="6">
    <location>
        <begin position="235"/>
        <end position="260"/>
    </location>
</feature>
<feature type="transmembrane region" description="Helical" evidence="7">
    <location>
        <begin position="28"/>
        <end position="49"/>
    </location>
</feature>
<keyword evidence="10" id="KW-1185">Reference proteome</keyword>
<comment type="caution">
    <text evidence="9">The sequence shown here is derived from an EMBL/GenBank/DDBJ whole genome shotgun (WGS) entry which is preliminary data.</text>
</comment>
<feature type="transmembrane region" description="Helical" evidence="7">
    <location>
        <begin position="70"/>
        <end position="96"/>
    </location>
</feature>
<evidence type="ECO:0000256" key="1">
    <source>
        <dbReference type="ARBA" id="ARBA00004141"/>
    </source>
</evidence>
<sequence>MTVSIRISILLFYRRIFAVGNSRIRYPIYVLLALQALYLVVYSILPAFICRPLYKAWHPLERQRYFGDWYYYHTQVALFSTSMAFDTILLVFPLYPVFRLQMLLKKRIGISIIFMLGAAASIAAAYKLSIFVIEMRRYYKINPQWLHYEMSGLVPPQFDTYGTSFWIPSQVEPAVALIGTSLPAIRQPLVSFSKSFRSVLSSSWGKSRSGRSTSGQTERGGKLGSGSQRSASHGSEVELRAEYEHVEGRKETRWSDEGGV</sequence>
<accession>A0AA43QXW4</accession>
<feature type="compositionally biased region" description="Low complexity" evidence="6">
    <location>
        <begin position="202"/>
        <end position="217"/>
    </location>
</feature>
<evidence type="ECO:0000256" key="6">
    <source>
        <dbReference type="SAM" id="MobiDB-lite"/>
    </source>
</evidence>
<evidence type="ECO:0000259" key="8">
    <source>
        <dbReference type="Pfam" id="PF20684"/>
    </source>
</evidence>
<dbReference type="Pfam" id="PF20684">
    <property type="entry name" value="Fung_rhodopsin"/>
    <property type="match status" value="1"/>
</dbReference>
<keyword evidence="2 7" id="KW-0812">Transmembrane</keyword>
<dbReference type="EMBL" id="JAPUFD010000026">
    <property type="protein sequence ID" value="MDI1493406.1"/>
    <property type="molecule type" value="Genomic_DNA"/>
</dbReference>
<dbReference type="AlphaFoldDB" id="A0AA43QXW4"/>
<evidence type="ECO:0000256" key="4">
    <source>
        <dbReference type="ARBA" id="ARBA00023136"/>
    </source>
</evidence>
<comment type="similarity">
    <text evidence="5">Belongs to the SAT4 family.</text>
</comment>
<proteinExistence type="inferred from homology"/>
<dbReference type="GO" id="GO:0016020">
    <property type="term" value="C:membrane"/>
    <property type="evidence" value="ECO:0007669"/>
    <property type="project" value="UniProtKB-SubCell"/>
</dbReference>
<dbReference type="Proteomes" id="UP001161017">
    <property type="component" value="Unassembled WGS sequence"/>
</dbReference>
<comment type="subcellular location">
    <subcellularLocation>
        <location evidence="1">Membrane</location>
        <topology evidence="1">Multi-pass membrane protein</topology>
    </subcellularLocation>
</comment>
<dbReference type="PANTHER" id="PTHR33048:SF160">
    <property type="entry name" value="SAT4 FAMILY MEMBRANE PROTEIN"/>
    <property type="match status" value="1"/>
</dbReference>
<gene>
    <name evidence="9" type="ORF">OHK93_005195</name>
</gene>
<protein>
    <recommendedName>
        <fullName evidence="8">Rhodopsin domain-containing protein</fullName>
    </recommendedName>
</protein>